<dbReference type="PANTHER" id="PTHR43317">
    <property type="entry name" value="THERMOSPERMINE SYNTHASE ACAULIS5"/>
    <property type="match status" value="1"/>
</dbReference>
<sequence length="223" mass="25201">MNDFHEAAVVIERAVSTRGEIQLQRRGSNYEVISNGTFLMATYNGESEKLLVRSALQAVQNPRHVLIGGLGVGYSLQEATQDPRVEQVTVIEIEPKIIEWNDTVLAHITNHATRHPKANIVNADLIDWLEHNETKFDLICLDIDNGPDWKVYEQNSSLYSHEGILLTARHLTDGGCLTFWSATASPEFVARLQEDFSHVEVLTVPQERGEPDYIFLVKKTDFM</sequence>
<organism evidence="2 3">
    <name type="scientific">Paenibacillus sediminis</name>
    <dbReference type="NCBI Taxonomy" id="664909"/>
    <lineage>
        <taxon>Bacteria</taxon>
        <taxon>Bacillati</taxon>
        <taxon>Bacillota</taxon>
        <taxon>Bacilli</taxon>
        <taxon>Bacillales</taxon>
        <taxon>Paenibacillaceae</taxon>
        <taxon>Paenibacillus</taxon>
    </lineage>
</organism>
<dbReference type="Pfam" id="PF01564">
    <property type="entry name" value="Spermine_synth"/>
    <property type="match status" value="1"/>
</dbReference>
<reference evidence="2 3" key="1">
    <citation type="submission" date="2021-03" db="EMBL/GenBank/DDBJ databases">
        <title>Genomic Encyclopedia of Type Strains, Phase IV (KMG-IV): sequencing the most valuable type-strain genomes for metagenomic binning, comparative biology and taxonomic classification.</title>
        <authorList>
            <person name="Goeker M."/>
        </authorList>
    </citation>
    <scope>NUCLEOTIDE SEQUENCE [LARGE SCALE GENOMIC DNA]</scope>
    <source>
        <strain evidence="2 3">DSM 23491</strain>
    </source>
</reference>
<dbReference type="Gene3D" id="3.40.50.150">
    <property type="entry name" value="Vaccinia Virus protein VP39"/>
    <property type="match status" value="1"/>
</dbReference>
<evidence type="ECO:0000313" key="2">
    <source>
        <dbReference type="EMBL" id="MBP1935966.1"/>
    </source>
</evidence>
<dbReference type="InterPro" id="IPR029063">
    <property type="entry name" value="SAM-dependent_MTases_sf"/>
</dbReference>
<dbReference type="CDD" id="cd02440">
    <property type="entry name" value="AdoMet_MTases"/>
    <property type="match status" value="1"/>
</dbReference>
<proteinExistence type="predicted"/>
<protein>
    <submittedName>
        <fullName evidence="2">Spermidine synthase</fullName>
    </submittedName>
</protein>
<evidence type="ECO:0000313" key="3">
    <source>
        <dbReference type="Proteomes" id="UP001519273"/>
    </source>
</evidence>
<name>A0ABS4H0E8_9BACL</name>
<dbReference type="EMBL" id="JAGGKP010000001">
    <property type="protein sequence ID" value="MBP1935966.1"/>
    <property type="molecule type" value="Genomic_DNA"/>
</dbReference>
<dbReference type="RefSeq" id="WP_209845682.1">
    <property type="nucleotide sequence ID" value="NZ_CBCRVE010000001.1"/>
</dbReference>
<dbReference type="Proteomes" id="UP001519273">
    <property type="component" value="Unassembled WGS sequence"/>
</dbReference>
<dbReference type="PANTHER" id="PTHR43317:SF3">
    <property type="entry name" value="BLR2883 PROTEIN"/>
    <property type="match status" value="1"/>
</dbReference>
<accession>A0ABS4H0E8</accession>
<keyword evidence="3" id="KW-1185">Reference proteome</keyword>
<gene>
    <name evidence="2" type="ORF">J2Z20_000827</name>
</gene>
<keyword evidence="1" id="KW-0620">Polyamine biosynthesis</keyword>
<evidence type="ECO:0000256" key="1">
    <source>
        <dbReference type="ARBA" id="ARBA00023115"/>
    </source>
</evidence>
<comment type="caution">
    <text evidence="2">The sequence shown here is derived from an EMBL/GenBank/DDBJ whole genome shotgun (WGS) entry which is preliminary data.</text>
</comment>
<dbReference type="SUPFAM" id="SSF53335">
    <property type="entry name" value="S-adenosyl-L-methionine-dependent methyltransferases"/>
    <property type="match status" value="1"/>
</dbReference>